<keyword evidence="2" id="KW-0479">Metal-binding</keyword>
<evidence type="ECO:0000313" key="11">
    <source>
        <dbReference type="EnsemblMetazoa" id="XP_044313304.1"/>
    </source>
</evidence>
<evidence type="ECO:0000256" key="1">
    <source>
        <dbReference type="ARBA" id="ARBA00004123"/>
    </source>
</evidence>
<dbReference type="InterPro" id="IPR003656">
    <property type="entry name" value="Znf_BED"/>
</dbReference>
<dbReference type="PROSITE" id="PS50808">
    <property type="entry name" value="ZF_BED"/>
    <property type="match status" value="1"/>
</dbReference>
<reference evidence="11" key="2">
    <citation type="submission" date="2025-05" db="UniProtKB">
        <authorList>
            <consortium name="EnsemblMetazoa"/>
        </authorList>
    </citation>
    <scope>IDENTIFICATION</scope>
</reference>
<keyword evidence="12" id="KW-1185">Reference proteome</keyword>
<evidence type="ECO:0000256" key="2">
    <source>
        <dbReference type="ARBA" id="ARBA00022723"/>
    </source>
</evidence>
<evidence type="ECO:0000256" key="5">
    <source>
        <dbReference type="ARBA" id="ARBA00023015"/>
    </source>
</evidence>
<evidence type="ECO:0000256" key="4">
    <source>
        <dbReference type="ARBA" id="ARBA00022833"/>
    </source>
</evidence>
<feature type="domain" description="BED-type" evidence="10">
    <location>
        <begin position="1"/>
        <end position="76"/>
    </location>
</feature>
<keyword evidence="5" id="KW-0805">Transcription regulation</keyword>
<evidence type="ECO:0000256" key="6">
    <source>
        <dbReference type="ARBA" id="ARBA00023163"/>
    </source>
</evidence>
<evidence type="ECO:0000256" key="7">
    <source>
        <dbReference type="ARBA" id="ARBA00023242"/>
    </source>
</evidence>
<keyword evidence="3 8" id="KW-0863">Zinc-finger</keyword>
<keyword evidence="4" id="KW-0862">Zinc</keyword>
<dbReference type="Proteomes" id="UP001652680">
    <property type="component" value="Unassembled WGS sequence"/>
</dbReference>
<dbReference type="Gene3D" id="1.10.10.1070">
    <property type="entry name" value="Zinc finger, BED domain-containing"/>
    <property type="match status" value="1"/>
</dbReference>
<dbReference type="GeneID" id="123037306"/>
<name>A0ABM5J3A6_DRORH</name>
<reference evidence="12" key="1">
    <citation type="journal article" date="2021" name="Elife">
        <title>Highly contiguous assemblies of 101 drosophilid genomes.</title>
        <authorList>
            <person name="Kim B.Y."/>
            <person name="Wang J.R."/>
            <person name="Miller D.E."/>
            <person name="Barmina O."/>
            <person name="Delaney E."/>
            <person name="Thompson A."/>
            <person name="Comeault A.A."/>
            <person name="Peede D."/>
            <person name="D'Agostino E.R."/>
            <person name="Pelaez J."/>
            <person name="Aguilar J.M."/>
            <person name="Haji D."/>
            <person name="Matsunaga T."/>
            <person name="Armstrong E.E."/>
            <person name="Zych M."/>
            <person name="Ogawa Y."/>
            <person name="Stamenkovic-Radak M."/>
            <person name="Jelic M."/>
            <person name="Veselinovic M.S."/>
            <person name="Tanaskovic M."/>
            <person name="Eric P."/>
            <person name="Gao J.J."/>
            <person name="Katoh T.K."/>
            <person name="Toda M.J."/>
            <person name="Watabe H."/>
            <person name="Watada M."/>
            <person name="Davis J.S."/>
            <person name="Moyle L.C."/>
            <person name="Manoli G."/>
            <person name="Bertolini E."/>
            <person name="Kostal V."/>
            <person name="Hawley R.S."/>
            <person name="Takahashi A."/>
            <person name="Jones C.D."/>
            <person name="Price D.K."/>
            <person name="Whiteman N."/>
            <person name="Kopp A."/>
            <person name="Matute D.R."/>
            <person name="Petrov D.A."/>
        </authorList>
    </citation>
    <scope>NUCLEOTIDE SEQUENCE [LARGE SCALE GENOMIC DNA]</scope>
</reference>
<evidence type="ECO:0000256" key="9">
    <source>
        <dbReference type="SAM" id="MobiDB-lite"/>
    </source>
</evidence>
<evidence type="ECO:0000256" key="3">
    <source>
        <dbReference type="ARBA" id="ARBA00022771"/>
    </source>
</evidence>
<dbReference type="PANTHER" id="PTHR46481:SF10">
    <property type="entry name" value="ZINC FINGER BED DOMAIN-CONTAINING PROTEIN 39"/>
    <property type="match status" value="1"/>
</dbReference>
<proteinExistence type="predicted"/>
<protein>
    <recommendedName>
        <fullName evidence="10">BED-type domain-containing protein</fullName>
    </recommendedName>
</protein>
<comment type="subcellular location">
    <subcellularLocation>
        <location evidence="1">Nucleus</location>
    </subcellularLocation>
</comment>
<dbReference type="SUPFAM" id="SSF140996">
    <property type="entry name" value="Hermes dimerisation domain"/>
    <property type="match status" value="1"/>
</dbReference>
<sequence>MYRYIADVISSWEFQFFEMALLPAAMENQKVHDFFIYNEDNNKNKCKLCDFEMTGKHASNLKRHIERKHKELVQKIETNKKQVAADQPPIKQFLETAYVKVKITKADILDACLELVTKNGRPLKIVEDSGFLKILKPMCDAFSPPLKINRFNIRNLIQEKASSIRLHIKNVLQNRLISIKVDCVSRLDRAIIGINAQLHNGSEVRCYTLAMKEIHVQHTSVNLTTIIQKVLESFEVSLRQIYTLTVDNGANMVLAGNKLNQLCKVDLDAEHSECECIFTEIEIDQIQVDLPQDSITTVRCAAHTLNLVVSDFLKEIKIDLSKIRTLCKKLRTPTILNLLHLENLNKPILDCATRWNSTYLMCDRVLTLKEFCLKSSNDIKELRLKNTEWDAVKNLCDLLKPLYEFSLKLQKLNLLPSDFYFQWFSLRSKTLKSSSKYSVALSKCLEKRSHILNSVPIISSVFLDPRYQVVLLREQKNDAKAHLREIYQRQLALGDDAVFNASAASAWMSGDRKTVANASAMCASAPKPAVGAAKSIGSPAGVKKFTYAERRTAAQTLRSHARSNVATPSPVWLKKVEWARTVFPIYGQEKPQQEGAQAKRQRSIELSGPSAKRSKIQPSVSFAEITKDRVLLGLKDRGNPENRIPRNK</sequence>
<dbReference type="InterPro" id="IPR012337">
    <property type="entry name" value="RNaseH-like_sf"/>
</dbReference>
<evidence type="ECO:0000256" key="8">
    <source>
        <dbReference type="PROSITE-ProRule" id="PRU00027"/>
    </source>
</evidence>
<dbReference type="RefSeq" id="XP_044313304.1">
    <property type="nucleotide sequence ID" value="XM_044457369.1"/>
</dbReference>
<dbReference type="PANTHER" id="PTHR46481">
    <property type="entry name" value="ZINC FINGER BED DOMAIN-CONTAINING PROTEIN 4"/>
    <property type="match status" value="1"/>
</dbReference>
<accession>A0ABM5J3A6</accession>
<feature type="region of interest" description="Disordered" evidence="9">
    <location>
        <begin position="589"/>
        <end position="619"/>
    </location>
</feature>
<organism evidence="11 12">
    <name type="scientific">Drosophila rhopaloa</name>
    <name type="common">Fruit fly</name>
    <dbReference type="NCBI Taxonomy" id="1041015"/>
    <lineage>
        <taxon>Eukaryota</taxon>
        <taxon>Metazoa</taxon>
        <taxon>Ecdysozoa</taxon>
        <taxon>Arthropoda</taxon>
        <taxon>Hexapoda</taxon>
        <taxon>Insecta</taxon>
        <taxon>Pterygota</taxon>
        <taxon>Neoptera</taxon>
        <taxon>Endopterygota</taxon>
        <taxon>Diptera</taxon>
        <taxon>Brachycera</taxon>
        <taxon>Muscomorpha</taxon>
        <taxon>Ephydroidea</taxon>
        <taxon>Drosophilidae</taxon>
        <taxon>Drosophila</taxon>
        <taxon>Sophophora</taxon>
    </lineage>
</organism>
<dbReference type="EnsemblMetazoa" id="XM_044457369.1">
    <property type="protein sequence ID" value="XP_044313304.1"/>
    <property type="gene ID" value="LOC123037306"/>
</dbReference>
<keyword evidence="6" id="KW-0804">Transcription</keyword>
<keyword evidence="7" id="KW-0539">Nucleus</keyword>
<evidence type="ECO:0000313" key="12">
    <source>
        <dbReference type="Proteomes" id="UP001652680"/>
    </source>
</evidence>
<evidence type="ECO:0000259" key="10">
    <source>
        <dbReference type="PROSITE" id="PS50808"/>
    </source>
</evidence>
<dbReference type="Pfam" id="PF02892">
    <property type="entry name" value="zf-BED"/>
    <property type="match status" value="1"/>
</dbReference>
<dbReference type="SUPFAM" id="SSF53098">
    <property type="entry name" value="Ribonuclease H-like"/>
    <property type="match status" value="1"/>
</dbReference>
<dbReference type="InterPro" id="IPR052035">
    <property type="entry name" value="ZnF_BED_domain_contain"/>
</dbReference>